<organism evidence="2 3">
    <name type="scientific">Laodelphax striatellus</name>
    <name type="common">Small brown planthopper</name>
    <name type="synonym">Delphax striatella</name>
    <dbReference type="NCBI Taxonomy" id="195883"/>
    <lineage>
        <taxon>Eukaryota</taxon>
        <taxon>Metazoa</taxon>
        <taxon>Ecdysozoa</taxon>
        <taxon>Arthropoda</taxon>
        <taxon>Hexapoda</taxon>
        <taxon>Insecta</taxon>
        <taxon>Pterygota</taxon>
        <taxon>Neoptera</taxon>
        <taxon>Paraneoptera</taxon>
        <taxon>Hemiptera</taxon>
        <taxon>Auchenorrhyncha</taxon>
        <taxon>Fulgoroidea</taxon>
        <taxon>Delphacidae</taxon>
        <taxon>Criomorphinae</taxon>
        <taxon>Laodelphax</taxon>
    </lineage>
</organism>
<name>A0A482WH83_LAOST</name>
<dbReference type="FunCoup" id="A0A482WH83">
    <property type="interactions" value="1849"/>
</dbReference>
<comment type="caution">
    <text evidence="2">The sequence shown here is derived from an EMBL/GenBank/DDBJ whole genome shotgun (WGS) entry which is preliminary data.</text>
</comment>
<accession>A0A482WH83</accession>
<dbReference type="EMBL" id="QKKF02035739">
    <property type="protein sequence ID" value="RZF32899.1"/>
    <property type="molecule type" value="Genomic_DNA"/>
</dbReference>
<dbReference type="InterPro" id="IPR019181">
    <property type="entry name" value="LSM12_ABD"/>
</dbReference>
<dbReference type="InterPro" id="IPR039683">
    <property type="entry name" value="Lsm12-like"/>
</dbReference>
<dbReference type="PANTHER" id="PTHR13542">
    <property type="entry name" value="LSM12 HOMOLOG"/>
    <property type="match status" value="1"/>
</dbReference>
<evidence type="ECO:0000259" key="1">
    <source>
        <dbReference type="PROSITE" id="PS52001"/>
    </source>
</evidence>
<dbReference type="SMART" id="SM00995">
    <property type="entry name" value="AD"/>
    <property type="match status" value="1"/>
</dbReference>
<proteinExistence type="predicted"/>
<evidence type="ECO:0000313" key="2">
    <source>
        <dbReference type="EMBL" id="RZF32899.1"/>
    </source>
</evidence>
<dbReference type="InterPro" id="IPR048478">
    <property type="entry name" value="LSM12_LSM"/>
</dbReference>
<sequence>MAGVSDCFGIGSIVYCKTCYNKEIEGEVQAFDPQTKMLILKSAASNGRESLNDVHVVNLSLVSDVQVRKEVNISPVHQPALNLQRLNTRVRNQVEEKRRLVTALAAGVSPDGQKLFLTICKTINDVTWQGPNIVVLNQVTITPPYRPENVNGNAESKAFNHIKKVVEKHVKDQLIAANLPENNTSSPPSSSPSQ</sequence>
<dbReference type="Pfam" id="PF21166">
    <property type="entry name" value="LSM12_LSM"/>
    <property type="match status" value="1"/>
</dbReference>
<dbReference type="AlphaFoldDB" id="A0A482WH83"/>
<dbReference type="Pfam" id="PF09793">
    <property type="entry name" value="AD"/>
    <property type="match status" value="1"/>
</dbReference>
<reference evidence="2 3" key="1">
    <citation type="journal article" date="2017" name="Gigascience">
        <title>Genome sequence of the small brown planthopper, Laodelphax striatellus.</title>
        <authorList>
            <person name="Zhu J."/>
            <person name="Jiang F."/>
            <person name="Wang X."/>
            <person name="Yang P."/>
            <person name="Bao Y."/>
            <person name="Zhao W."/>
            <person name="Wang W."/>
            <person name="Lu H."/>
            <person name="Wang Q."/>
            <person name="Cui N."/>
            <person name="Li J."/>
            <person name="Chen X."/>
            <person name="Luo L."/>
            <person name="Yu J."/>
            <person name="Kang L."/>
            <person name="Cui F."/>
        </authorList>
    </citation>
    <scope>NUCLEOTIDE SEQUENCE [LARGE SCALE GENOMIC DNA]</scope>
    <source>
        <strain evidence="2">Lst14</strain>
    </source>
</reference>
<dbReference type="STRING" id="195883.A0A482WH83"/>
<dbReference type="PROSITE" id="PS52001">
    <property type="entry name" value="AD"/>
    <property type="match status" value="1"/>
</dbReference>
<feature type="domain" description="AD" evidence="1">
    <location>
        <begin position="79"/>
        <end position="174"/>
    </location>
</feature>
<evidence type="ECO:0000313" key="3">
    <source>
        <dbReference type="Proteomes" id="UP000291343"/>
    </source>
</evidence>
<dbReference type="InParanoid" id="A0A482WH83"/>
<dbReference type="CDD" id="cd01735">
    <property type="entry name" value="LSm12_N"/>
    <property type="match status" value="1"/>
</dbReference>
<protein>
    <recommendedName>
        <fullName evidence="1">AD domain-containing protein</fullName>
    </recommendedName>
</protein>
<gene>
    <name evidence="2" type="ORF">LSTR_LSTR004290</name>
</gene>
<dbReference type="Proteomes" id="UP000291343">
    <property type="component" value="Unassembled WGS sequence"/>
</dbReference>
<dbReference type="OrthoDB" id="1057137at2759"/>
<keyword evidence="3" id="KW-1185">Reference proteome</keyword>
<dbReference type="InterPro" id="IPR047574">
    <property type="entry name" value="AD"/>
</dbReference>